<dbReference type="EMBL" id="JARKIE010000351">
    <property type="protein sequence ID" value="KAJ7652241.1"/>
    <property type="molecule type" value="Genomic_DNA"/>
</dbReference>
<dbReference type="Proteomes" id="UP001221757">
    <property type="component" value="Unassembled WGS sequence"/>
</dbReference>
<name>A0AAD7G052_MYCRO</name>
<proteinExistence type="predicted"/>
<comment type="caution">
    <text evidence="1">The sequence shown here is derived from an EMBL/GenBank/DDBJ whole genome shotgun (WGS) entry which is preliminary data.</text>
</comment>
<evidence type="ECO:0000313" key="2">
    <source>
        <dbReference type="Proteomes" id="UP001221757"/>
    </source>
</evidence>
<accession>A0AAD7G052</accession>
<reference evidence="1" key="1">
    <citation type="submission" date="2023-03" db="EMBL/GenBank/DDBJ databases">
        <title>Massive genome expansion in bonnet fungi (Mycena s.s.) driven by repeated elements and novel gene families across ecological guilds.</title>
        <authorList>
            <consortium name="Lawrence Berkeley National Laboratory"/>
            <person name="Harder C.B."/>
            <person name="Miyauchi S."/>
            <person name="Viragh M."/>
            <person name="Kuo A."/>
            <person name="Thoen E."/>
            <person name="Andreopoulos B."/>
            <person name="Lu D."/>
            <person name="Skrede I."/>
            <person name="Drula E."/>
            <person name="Henrissat B."/>
            <person name="Morin E."/>
            <person name="Kohler A."/>
            <person name="Barry K."/>
            <person name="LaButti K."/>
            <person name="Morin E."/>
            <person name="Salamov A."/>
            <person name="Lipzen A."/>
            <person name="Mereny Z."/>
            <person name="Hegedus B."/>
            <person name="Baldrian P."/>
            <person name="Stursova M."/>
            <person name="Weitz H."/>
            <person name="Taylor A."/>
            <person name="Grigoriev I.V."/>
            <person name="Nagy L.G."/>
            <person name="Martin F."/>
            <person name="Kauserud H."/>
        </authorList>
    </citation>
    <scope>NUCLEOTIDE SEQUENCE</scope>
    <source>
        <strain evidence="1">CBHHK067</strain>
    </source>
</reference>
<sequence length="169" mass="18950">LRQEFRELETLNVITELVYNGLLGRSVKGITRKDLLHTFQDSKGGNFQPDGLHDAVRWCQGDGPLRPAKSIVGKGEFVGARVVEPVEEGSDEEIDSEIEAAPIGGKRKLQKTKTRSDKGKKRARVDFVTLPGLAWDQVNHSCAYDAVLTPLYNLWQDHGPRWTDKLNEL</sequence>
<feature type="non-terminal residue" evidence="1">
    <location>
        <position position="1"/>
    </location>
</feature>
<gene>
    <name evidence="1" type="ORF">B0H17DRAFT_886106</name>
</gene>
<protein>
    <submittedName>
        <fullName evidence="1">Uncharacterized protein</fullName>
    </submittedName>
</protein>
<dbReference type="AlphaFoldDB" id="A0AAD7G052"/>
<feature type="non-terminal residue" evidence="1">
    <location>
        <position position="169"/>
    </location>
</feature>
<organism evidence="1 2">
    <name type="scientific">Mycena rosella</name>
    <name type="common">Pink bonnet</name>
    <name type="synonym">Agaricus rosellus</name>
    <dbReference type="NCBI Taxonomy" id="1033263"/>
    <lineage>
        <taxon>Eukaryota</taxon>
        <taxon>Fungi</taxon>
        <taxon>Dikarya</taxon>
        <taxon>Basidiomycota</taxon>
        <taxon>Agaricomycotina</taxon>
        <taxon>Agaricomycetes</taxon>
        <taxon>Agaricomycetidae</taxon>
        <taxon>Agaricales</taxon>
        <taxon>Marasmiineae</taxon>
        <taxon>Mycenaceae</taxon>
        <taxon>Mycena</taxon>
    </lineage>
</organism>
<evidence type="ECO:0000313" key="1">
    <source>
        <dbReference type="EMBL" id="KAJ7652241.1"/>
    </source>
</evidence>
<keyword evidence="2" id="KW-1185">Reference proteome</keyword>